<evidence type="ECO:0000313" key="6">
    <source>
        <dbReference type="Proteomes" id="UP000243494"/>
    </source>
</evidence>
<feature type="signal peptide" evidence="2">
    <location>
        <begin position="1"/>
        <end position="31"/>
    </location>
</feature>
<dbReference type="Pfam" id="PF00149">
    <property type="entry name" value="Metallophos"/>
    <property type="match status" value="1"/>
</dbReference>
<keyword evidence="6" id="KW-1185">Reference proteome</keyword>
<dbReference type="InterPro" id="IPR007253">
    <property type="entry name" value="Cell_wall-bd_2"/>
</dbReference>
<sequence>MACKFKLKKVASLALALGLVIPMIYPSEVSALEDNKKITILHTNDVHGRFVKGDKIIGIDVLASIKKQTPNSILVDAGDTLHGLPFVTLSKGEDAMNLMNEAGYDFMTPGNHDFNYGYERLKELTLKNGEGKMRVVSSNVKKDGKSVFTPNYVKEINGVKVGFFGLTSQETAYKTNPNNVKGIEFKNPVETAKEEVQNLEKAGAEVIVGLAHVGVDESSDPTTYDIANKVDGIDVIVDGHSHTSFPNGKLVKDTLIVSTGQYMENIGKVDLEIANKGGKAEVVKATASHITKAAAKDIKPDATVEAKVKEIEAAQDKILSAKVGSTNSHLEGARENVRSRETNLGNLLTDAMINETGADVAITNGGGMRDSIAKGDITKGSVVKVLPFGNYIVTKQLTGAQIKQVLEHGMKDFGAIAGSFSHVGGMKFKVDPTCSVGSRVLDITVNNEKIDMNKKYTVATNDFLAVSGDDYPCFKGEPTLNEYGGLDEALIKYIEKLGTVDYKEEGRITSTIGMLVGVDRYETAVKVSKRAFEKSENVVVVNSSAIVDALSATPFAKLKDAPILLTDSNKLNDKTKSEITRLGAKNVYVIGGSNVVKYSVVNELKDLKLNVERVSGTDRYQTSLEIAKKLGNVSEIAVVNGASGLADAVSIAPVAANKNMPIVLSSPNEGTKVFNEFIKNKKVNKSYVIGKEKAISKEIANKLPNATRVGGNDRNETNAMIIDTFYKNLALNNVFVAKDGMKKADDLIDALSVGVIAAKENSPIVIGSSTLNEKQKQVLSTKEIKRLTKVGGNGNEQVLNSIKNMMKK</sequence>
<dbReference type="PANTHER" id="PTHR11575:SF24">
    <property type="entry name" value="5'-NUCLEOTIDASE"/>
    <property type="match status" value="1"/>
</dbReference>
<dbReference type="Pfam" id="PF04122">
    <property type="entry name" value="CW_binding_2"/>
    <property type="match status" value="3"/>
</dbReference>
<dbReference type="InterPro" id="IPR029052">
    <property type="entry name" value="Metallo-depent_PP-like"/>
</dbReference>
<dbReference type="GO" id="GO:0000166">
    <property type="term" value="F:nucleotide binding"/>
    <property type="evidence" value="ECO:0007669"/>
    <property type="project" value="InterPro"/>
</dbReference>
<dbReference type="PROSITE" id="PS00785">
    <property type="entry name" value="5_NUCLEOTIDASE_1"/>
    <property type="match status" value="1"/>
</dbReference>
<dbReference type="GO" id="GO:0009166">
    <property type="term" value="P:nucleotide catabolic process"/>
    <property type="evidence" value="ECO:0007669"/>
    <property type="project" value="InterPro"/>
</dbReference>
<dbReference type="OrthoDB" id="9800780at2"/>
<feature type="domain" description="5'-Nucleotidase C-terminal" evidence="4">
    <location>
        <begin position="323"/>
        <end position="475"/>
    </location>
</feature>
<dbReference type="Gene3D" id="3.60.21.10">
    <property type="match status" value="1"/>
</dbReference>
<keyword evidence="1 2" id="KW-0732">Signal</keyword>
<accession>A0A371IVU3</accession>
<dbReference type="Pfam" id="PF02872">
    <property type="entry name" value="5_nucleotid_C"/>
    <property type="match status" value="1"/>
</dbReference>
<feature type="chain" id="PRO_5016918685" description="Bifunctional metallophosphatase/5'-nucleotidase" evidence="2">
    <location>
        <begin position="32"/>
        <end position="808"/>
    </location>
</feature>
<dbReference type="Gene3D" id="3.90.780.10">
    <property type="entry name" value="5'-Nucleotidase, C-terminal domain"/>
    <property type="match status" value="1"/>
</dbReference>
<organism evidence="5 6">
    <name type="scientific">Romboutsia maritimum</name>
    <dbReference type="NCBI Taxonomy" id="2020948"/>
    <lineage>
        <taxon>Bacteria</taxon>
        <taxon>Bacillati</taxon>
        <taxon>Bacillota</taxon>
        <taxon>Clostridia</taxon>
        <taxon>Peptostreptococcales</taxon>
        <taxon>Peptostreptococcaceae</taxon>
        <taxon>Romboutsia</taxon>
    </lineage>
</organism>
<dbReference type="Gene3D" id="3.40.50.12090">
    <property type="match status" value="2"/>
</dbReference>
<dbReference type="AlphaFoldDB" id="A0A371IVU3"/>
<gene>
    <name evidence="5" type="ORF">CHF27_002885</name>
</gene>
<dbReference type="GO" id="GO:0016788">
    <property type="term" value="F:hydrolase activity, acting on ester bonds"/>
    <property type="evidence" value="ECO:0007669"/>
    <property type="project" value="InterPro"/>
</dbReference>
<dbReference type="SUPFAM" id="SSF56300">
    <property type="entry name" value="Metallo-dependent phosphatases"/>
    <property type="match status" value="1"/>
</dbReference>
<dbReference type="InterPro" id="IPR008334">
    <property type="entry name" value="5'-Nucleotdase_C"/>
</dbReference>
<dbReference type="InterPro" id="IPR004843">
    <property type="entry name" value="Calcineurin-like_PHP"/>
</dbReference>
<dbReference type="PRINTS" id="PR01607">
    <property type="entry name" value="APYRASEFAMLY"/>
</dbReference>
<dbReference type="InterPro" id="IPR006179">
    <property type="entry name" value="5_nucleotidase/apyrase"/>
</dbReference>
<name>A0A371IVU3_9FIRM</name>
<dbReference type="InterPro" id="IPR036907">
    <property type="entry name" value="5'-Nucleotdase_C_sf"/>
</dbReference>
<evidence type="ECO:0000259" key="3">
    <source>
        <dbReference type="Pfam" id="PF00149"/>
    </source>
</evidence>
<dbReference type="FunFam" id="3.40.50.12090:FF:000001">
    <property type="entry name" value="Cell surface protein"/>
    <property type="match status" value="1"/>
</dbReference>
<dbReference type="GO" id="GO:0030288">
    <property type="term" value="C:outer membrane-bounded periplasmic space"/>
    <property type="evidence" value="ECO:0007669"/>
    <property type="project" value="TreeGrafter"/>
</dbReference>
<evidence type="ECO:0008006" key="7">
    <source>
        <dbReference type="Google" id="ProtNLM"/>
    </source>
</evidence>
<dbReference type="RefSeq" id="WP_095405989.1">
    <property type="nucleotide sequence ID" value="NZ_NOJZ02000002.1"/>
</dbReference>
<evidence type="ECO:0000313" key="5">
    <source>
        <dbReference type="EMBL" id="RDY24603.1"/>
    </source>
</evidence>
<proteinExistence type="predicted"/>
<dbReference type="EMBL" id="NOJZ02000002">
    <property type="protein sequence ID" value="RDY24603.1"/>
    <property type="molecule type" value="Genomic_DNA"/>
</dbReference>
<dbReference type="SUPFAM" id="SSF55816">
    <property type="entry name" value="5'-nucleotidase (syn. UDP-sugar hydrolase), C-terminal domain"/>
    <property type="match status" value="1"/>
</dbReference>
<protein>
    <recommendedName>
        <fullName evidence="7">Bifunctional metallophosphatase/5'-nucleotidase</fullName>
    </recommendedName>
</protein>
<dbReference type="Proteomes" id="UP000243494">
    <property type="component" value="Unassembled WGS sequence"/>
</dbReference>
<evidence type="ECO:0000256" key="1">
    <source>
        <dbReference type="ARBA" id="ARBA00022729"/>
    </source>
</evidence>
<dbReference type="InterPro" id="IPR006146">
    <property type="entry name" value="5'-Nucleotdase_CS"/>
</dbReference>
<feature type="domain" description="Calcineurin-like phosphoesterase" evidence="3">
    <location>
        <begin position="39"/>
        <end position="243"/>
    </location>
</feature>
<dbReference type="GO" id="GO:0046872">
    <property type="term" value="F:metal ion binding"/>
    <property type="evidence" value="ECO:0007669"/>
    <property type="project" value="InterPro"/>
</dbReference>
<evidence type="ECO:0000259" key="4">
    <source>
        <dbReference type="Pfam" id="PF02872"/>
    </source>
</evidence>
<dbReference type="PANTHER" id="PTHR11575">
    <property type="entry name" value="5'-NUCLEOTIDASE-RELATED"/>
    <property type="match status" value="1"/>
</dbReference>
<reference evidence="5 6" key="1">
    <citation type="journal article" date="2017" name="Genome Announc.">
        <title>Draft Genome Sequence of Romboutsia maritimum sp. nov. Strain CCRI-22766(T), Isolated from Coastal Estuarine Mud.</title>
        <authorList>
            <person name="Maheux A.F."/>
            <person name="Boudreau D.K."/>
            <person name="Berube E."/>
            <person name="Boissinot M."/>
            <person name="Raymond F."/>
            <person name="Brodeur S."/>
            <person name="Corbeil J."/>
            <person name="Brightwell G."/>
            <person name="Broda D."/>
            <person name="Omar R.F."/>
            <person name="Bergeron M.G."/>
        </authorList>
    </citation>
    <scope>NUCLEOTIDE SEQUENCE [LARGE SCALE GENOMIC DNA]</scope>
    <source>
        <strain evidence="5 6">CCRI-22766</strain>
    </source>
</reference>
<comment type="caution">
    <text evidence="5">The sequence shown here is derived from an EMBL/GenBank/DDBJ whole genome shotgun (WGS) entry which is preliminary data.</text>
</comment>
<evidence type="ECO:0000256" key="2">
    <source>
        <dbReference type="SAM" id="SignalP"/>
    </source>
</evidence>